<dbReference type="EMBL" id="FNOK01000050">
    <property type="protein sequence ID" value="SDZ18311.1"/>
    <property type="molecule type" value="Genomic_DNA"/>
</dbReference>
<evidence type="ECO:0000313" key="2">
    <source>
        <dbReference type="Proteomes" id="UP000199529"/>
    </source>
</evidence>
<reference evidence="2" key="1">
    <citation type="submission" date="2016-10" db="EMBL/GenBank/DDBJ databases">
        <authorList>
            <person name="Varghese N."/>
            <person name="Submissions S."/>
        </authorList>
    </citation>
    <scope>NUCLEOTIDE SEQUENCE [LARGE SCALE GENOMIC DNA]</scope>
    <source>
        <strain evidence="2">CGMCC 4.3530</strain>
    </source>
</reference>
<proteinExistence type="predicted"/>
<gene>
    <name evidence="1" type="ORF">SAMN05216215_105052</name>
</gene>
<organism evidence="1 2">
    <name type="scientific">Saccharopolyspora shandongensis</name>
    <dbReference type="NCBI Taxonomy" id="418495"/>
    <lineage>
        <taxon>Bacteria</taxon>
        <taxon>Bacillati</taxon>
        <taxon>Actinomycetota</taxon>
        <taxon>Actinomycetes</taxon>
        <taxon>Pseudonocardiales</taxon>
        <taxon>Pseudonocardiaceae</taxon>
        <taxon>Saccharopolyspora</taxon>
    </lineage>
</organism>
<dbReference type="Proteomes" id="UP000199529">
    <property type="component" value="Unassembled WGS sequence"/>
</dbReference>
<sequence>MPERDFALVAEAEGELPVPILDDGAVPAVLSTRGDS</sequence>
<name>A0A1H3QYZ0_9PSEU</name>
<accession>A0A1H3QYZ0</accession>
<protein>
    <submittedName>
        <fullName evidence="1">Uncharacterized protein</fullName>
    </submittedName>
</protein>
<keyword evidence="2" id="KW-1185">Reference proteome</keyword>
<dbReference type="AlphaFoldDB" id="A0A1H3QYZ0"/>
<evidence type="ECO:0000313" key="1">
    <source>
        <dbReference type="EMBL" id="SDZ18311.1"/>
    </source>
</evidence>